<comment type="caution">
    <text evidence="2">The sequence shown here is derived from an EMBL/GenBank/DDBJ whole genome shotgun (WGS) entry which is preliminary data.</text>
</comment>
<evidence type="ECO:0000313" key="2">
    <source>
        <dbReference type="EMBL" id="KAG0300815.1"/>
    </source>
</evidence>
<keyword evidence="3" id="KW-1185">Reference proteome</keyword>
<name>A0A9P6QW73_9FUNG</name>
<evidence type="ECO:0000256" key="1">
    <source>
        <dbReference type="SAM" id="MobiDB-lite"/>
    </source>
</evidence>
<accession>A0A9P6QW73</accession>
<reference evidence="2" key="1">
    <citation type="journal article" date="2020" name="Fungal Divers.">
        <title>Resolving the Mortierellaceae phylogeny through synthesis of multi-gene phylogenetics and phylogenomics.</title>
        <authorList>
            <person name="Vandepol N."/>
            <person name="Liber J."/>
            <person name="Desiro A."/>
            <person name="Na H."/>
            <person name="Kennedy M."/>
            <person name="Barry K."/>
            <person name="Grigoriev I.V."/>
            <person name="Miller A.N."/>
            <person name="O'Donnell K."/>
            <person name="Stajich J.E."/>
            <person name="Bonito G."/>
        </authorList>
    </citation>
    <scope>NUCLEOTIDE SEQUENCE</scope>
    <source>
        <strain evidence="2">REB-010B</strain>
    </source>
</reference>
<gene>
    <name evidence="2" type="ORF">BGZ99_003636</name>
</gene>
<evidence type="ECO:0000313" key="3">
    <source>
        <dbReference type="Proteomes" id="UP000738325"/>
    </source>
</evidence>
<protein>
    <submittedName>
        <fullName evidence="2">Uncharacterized protein</fullName>
    </submittedName>
</protein>
<sequence length="105" mass="11866">MEENTAEHPDPEKGIEPLLVRSDNRGKSKRGPIKYVRPSGQTVDMYIKALVNLYQQQCANPRLPTMTLQSQPNPRKYLAVVKDIYESRLNKEKAAKDIGSVALVE</sequence>
<feature type="non-terminal residue" evidence="2">
    <location>
        <position position="105"/>
    </location>
</feature>
<dbReference type="Proteomes" id="UP000738325">
    <property type="component" value="Unassembled WGS sequence"/>
</dbReference>
<feature type="compositionally biased region" description="Basic and acidic residues" evidence="1">
    <location>
        <begin position="1"/>
        <end position="15"/>
    </location>
</feature>
<dbReference type="EMBL" id="JAAAIP010002291">
    <property type="protein sequence ID" value="KAG0300815.1"/>
    <property type="molecule type" value="Genomic_DNA"/>
</dbReference>
<proteinExistence type="predicted"/>
<dbReference type="AlphaFoldDB" id="A0A9P6QW73"/>
<feature type="region of interest" description="Disordered" evidence="1">
    <location>
        <begin position="1"/>
        <end position="35"/>
    </location>
</feature>
<organism evidence="2 3">
    <name type="scientific">Dissophora globulifera</name>
    <dbReference type="NCBI Taxonomy" id="979702"/>
    <lineage>
        <taxon>Eukaryota</taxon>
        <taxon>Fungi</taxon>
        <taxon>Fungi incertae sedis</taxon>
        <taxon>Mucoromycota</taxon>
        <taxon>Mortierellomycotina</taxon>
        <taxon>Mortierellomycetes</taxon>
        <taxon>Mortierellales</taxon>
        <taxon>Mortierellaceae</taxon>
        <taxon>Dissophora</taxon>
    </lineage>
</organism>
<dbReference type="OrthoDB" id="2399020at2759"/>